<gene>
    <name evidence="2" type="ORF">V22_40960</name>
</gene>
<proteinExistence type="predicted"/>
<dbReference type="EMBL" id="CP036316">
    <property type="protein sequence ID" value="QDT66824.1"/>
    <property type="molecule type" value="Genomic_DNA"/>
</dbReference>
<feature type="coiled-coil region" evidence="1">
    <location>
        <begin position="498"/>
        <end position="525"/>
    </location>
</feature>
<name>A0A517TEM9_9PLAN</name>
<dbReference type="AlphaFoldDB" id="A0A517TEM9"/>
<organism evidence="2 3">
    <name type="scientific">Calycomorphotria hydatis</name>
    <dbReference type="NCBI Taxonomy" id="2528027"/>
    <lineage>
        <taxon>Bacteria</taxon>
        <taxon>Pseudomonadati</taxon>
        <taxon>Planctomycetota</taxon>
        <taxon>Planctomycetia</taxon>
        <taxon>Planctomycetales</taxon>
        <taxon>Planctomycetaceae</taxon>
        <taxon>Calycomorphotria</taxon>
    </lineage>
</organism>
<dbReference type="OrthoDB" id="292200at2"/>
<evidence type="ECO:0000256" key="1">
    <source>
        <dbReference type="SAM" id="Coils"/>
    </source>
</evidence>
<dbReference type="Proteomes" id="UP000319976">
    <property type="component" value="Chromosome"/>
</dbReference>
<keyword evidence="1" id="KW-0175">Coiled coil</keyword>
<keyword evidence="3" id="KW-1185">Reference proteome</keyword>
<reference evidence="2 3" key="1">
    <citation type="submission" date="2019-02" db="EMBL/GenBank/DDBJ databases">
        <title>Deep-cultivation of Planctomycetes and their phenomic and genomic characterization uncovers novel biology.</title>
        <authorList>
            <person name="Wiegand S."/>
            <person name="Jogler M."/>
            <person name="Boedeker C."/>
            <person name="Pinto D."/>
            <person name="Vollmers J."/>
            <person name="Rivas-Marin E."/>
            <person name="Kohn T."/>
            <person name="Peeters S.H."/>
            <person name="Heuer A."/>
            <person name="Rast P."/>
            <person name="Oberbeckmann S."/>
            <person name="Bunk B."/>
            <person name="Jeske O."/>
            <person name="Meyerdierks A."/>
            <person name="Storesund J.E."/>
            <person name="Kallscheuer N."/>
            <person name="Luecker S."/>
            <person name="Lage O.M."/>
            <person name="Pohl T."/>
            <person name="Merkel B.J."/>
            <person name="Hornburger P."/>
            <person name="Mueller R.-W."/>
            <person name="Bruemmer F."/>
            <person name="Labrenz M."/>
            <person name="Spormann A.M."/>
            <person name="Op den Camp H."/>
            <person name="Overmann J."/>
            <person name="Amann R."/>
            <person name="Jetten M.S.M."/>
            <person name="Mascher T."/>
            <person name="Medema M.H."/>
            <person name="Devos D.P."/>
            <person name="Kaster A.-K."/>
            <person name="Ovreas L."/>
            <person name="Rohde M."/>
            <person name="Galperin M.Y."/>
            <person name="Jogler C."/>
        </authorList>
    </citation>
    <scope>NUCLEOTIDE SEQUENCE [LARGE SCALE GENOMIC DNA]</scope>
    <source>
        <strain evidence="2 3">V22</strain>
    </source>
</reference>
<dbReference type="KEGG" id="chya:V22_40960"/>
<evidence type="ECO:0000313" key="2">
    <source>
        <dbReference type="EMBL" id="QDT66824.1"/>
    </source>
</evidence>
<dbReference type="RefSeq" id="WP_145266275.1">
    <property type="nucleotide sequence ID" value="NZ_CP036316.1"/>
</dbReference>
<accession>A0A517TEM9</accession>
<evidence type="ECO:0000313" key="3">
    <source>
        <dbReference type="Proteomes" id="UP000319976"/>
    </source>
</evidence>
<sequence>MATSPELFQGIDDDQDDRSSLPFSVDLTLTLRDPEVIRELLAHDEGHDREQYAAAALRLGILALRQAQGQVDALAVRNEGERLVKDVQHALNSHREHVDRSLTETLKNYFDPNSGHLQQRIERLVAKDGELESLLSKTITGEHSQLTQRLEAHLGEHSPLMKELSPEQSAGFLNNMRQTLEGELKQQRETILREFSLDQESSALKRLVEEVTDRNGKLRSDFSEKVAEMMRQFSFDEENSALSRMAKTVQTTNDAIHKHLTLDDDNSALSRLRKEMLKLQQEQVKQSRDFQEEVKVAIHELKAREEERKLGTQHGHDFEAALYDCIRHYCAEDTLVERTGNTTGLIKQCKKGDYVVTFGPDHAAAGCKVVVEAKQEQNYAESKALLELEEAKKNREAEIGLFVYSARTAPEETELFKRVGNDLIVKWDAEEATTDLVIQLALSVATALSTRKNVERNMLAVDFNDIDRAILEIAKQIDFLDEINNYADNIQKNSDKVVDRLRKSRKSLQRQATILDEQIQELKHTVSSIETN</sequence>
<protein>
    <submittedName>
        <fullName evidence="2">Uncharacterized protein</fullName>
    </submittedName>
</protein>
<feature type="coiled-coil region" evidence="1">
    <location>
        <begin position="262"/>
        <end position="289"/>
    </location>
</feature>